<name>A0ABW5QE00_9BACI</name>
<accession>A0ABW5QE00</accession>
<dbReference type="InterPro" id="IPR001091">
    <property type="entry name" value="RM_Methyltransferase"/>
</dbReference>
<dbReference type="Gene3D" id="3.40.50.150">
    <property type="entry name" value="Vaccinia Virus protein VP39"/>
    <property type="match status" value="1"/>
</dbReference>
<protein>
    <recommendedName>
        <fullName evidence="5">Methyltransferase</fullName>
        <ecNumber evidence="5">2.1.1.-</ecNumber>
    </recommendedName>
</protein>
<comment type="similarity">
    <text evidence="1 5">Belongs to the N(4)/N(6)-methyltransferase family.</text>
</comment>
<comment type="caution">
    <text evidence="7">The sequence shown here is derived from an EMBL/GenBank/DDBJ whole genome shotgun (WGS) entry which is preliminary data.</text>
</comment>
<keyword evidence="2" id="KW-0489">Methyltransferase</keyword>
<keyword evidence="8" id="KW-1185">Reference proteome</keyword>
<dbReference type="InterPro" id="IPR002941">
    <property type="entry name" value="DNA_methylase_N4/N6"/>
</dbReference>
<dbReference type="SUPFAM" id="SSF53335">
    <property type="entry name" value="S-adenosyl-L-methionine-dependent methyltransferases"/>
    <property type="match status" value="1"/>
</dbReference>
<dbReference type="PROSITE" id="PS00092">
    <property type="entry name" value="N6_MTASE"/>
    <property type="match status" value="1"/>
</dbReference>
<reference evidence="8" key="1">
    <citation type="journal article" date="2019" name="Int. J. Syst. Evol. Microbiol.">
        <title>The Global Catalogue of Microorganisms (GCM) 10K type strain sequencing project: providing services to taxonomists for standard genome sequencing and annotation.</title>
        <authorList>
            <consortium name="The Broad Institute Genomics Platform"/>
            <consortium name="The Broad Institute Genome Sequencing Center for Infectious Disease"/>
            <person name="Wu L."/>
            <person name="Ma J."/>
        </authorList>
    </citation>
    <scope>NUCLEOTIDE SEQUENCE [LARGE SCALE GENOMIC DNA]</scope>
    <source>
        <strain evidence="8">TISTR 1571</strain>
    </source>
</reference>
<evidence type="ECO:0000313" key="7">
    <source>
        <dbReference type="EMBL" id="MFD2640040.1"/>
    </source>
</evidence>
<dbReference type="PANTHER" id="PTHR13370">
    <property type="entry name" value="RNA METHYLASE-RELATED"/>
    <property type="match status" value="1"/>
</dbReference>
<dbReference type="Pfam" id="PF01555">
    <property type="entry name" value="N6_N4_Mtase"/>
    <property type="match status" value="1"/>
</dbReference>
<dbReference type="Proteomes" id="UP001597452">
    <property type="component" value="Unassembled WGS sequence"/>
</dbReference>
<feature type="domain" description="DNA methylase N-4/N-6" evidence="6">
    <location>
        <begin position="26"/>
        <end position="236"/>
    </location>
</feature>
<dbReference type="EMBL" id="JBHUMZ010000050">
    <property type="protein sequence ID" value="MFD2640040.1"/>
    <property type="molecule type" value="Genomic_DNA"/>
</dbReference>
<dbReference type="InterPro" id="IPR029063">
    <property type="entry name" value="SAM-dependent_MTases_sf"/>
</dbReference>
<evidence type="ECO:0000313" key="8">
    <source>
        <dbReference type="Proteomes" id="UP001597452"/>
    </source>
</evidence>
<gene>
    <name evidence="7" type="ORF">ACFSW4_14315</name>
</gene>
<proteinExistence type="inferred from homology"/>
<evidence type="ECO:0000256" key="2">
    <source>
        <dbReference type="ARBA" id="ARBA00022603"/>
    </source>
</evidence>
<keyword evidence="3" id="KW-0808">Transferase</keyword>
<dbReference type="EC" id="2.1.1.-" evidence="5"/>
<dbReference type="PANTHER" id="PTHR13370:SF3">
    <property type="entry name" value="TRNA (GUANINE(10)-N2)-METHYLTRANSFERASE HOMOLOG"/>
    <property type="match status" value="1"/>
</dbReference>
<sequence>MTSKIKIQLYNNDCLSVLKELKDESIDLILTDPPYNLGKFMKDRQTNLKKMRENFFGEAGWDDLEYLEWKNHMDSFFEEANRVLKKRGSMIIFMSLMKIETIVELASKHKFYYKTTGVWHKTNPMPRNMNLHFINSTEGWIYFVNKGKTGTFNNKGKAIHDFIETSVIRGNEKKYGIHPTQKPEVLFEHFVNLLSNENDVILDPFMGSGTAGIVSKRLNRNFVGCEIDKEYFKIATNRIEETLEQQIAIDLD</sequence>
<keyword evidence="4" id="KW-0680">Restriction system</keyword>
<dbReference type="RefSeq" id="WP_377330123.1">
    <property type="nucleotide sequence ID" value="NZ_JBHUMZ010000050.1"/>
</dbReference>
<evidence type="ECO:0000256" key="5">
    <source>
        <dbReference type="RuleBase" id="RU362026"/>
    </source>
</evidence>
<evidence type="ECO:0000256" key="4">
    <source>
        <dbReference type="ARBA" id="ARBA00022747"/>
    </source>
</evidence>
<evidence type="ECO:0000259" key="6">
    <source>
        <dbReference type="Pfam" id="PF01555"/>
    </source>
</evidence>
<dbReference type="PRINTS" id="PR00508">
    <property type="entry name" value="S21N4MTFRASE"/>
</dbReference>
<organism evidence="7 8">
    <name type="scientific">Piscibacillus salipiscarius</name>
    <dbReference type="NCBI Taxonomy" id="299480"/>
    <lineage>
        <taxon>Bacteria</taxon>
        <taxon>Bacillati</taxon>
        <taxon>Bacillota</taxon>
        <taxon>Bacilli</taxon>
        <taxon>Bacillales</taxon>
        <taxon>Bacillaceae</taxon>
        <taxon>Piscibacillus</taxon>
    </lineage>
</organism>
<dbReference type="InterPro" id="IPR002052">
    <property type="entry name" value="DNA_methylase_N6_adenine_CS"/>
</dbReference>
<evidence type="ECO:0000256" key="3">
    <source>
        <dbReference type="ARBA" id="ARBA00022679"/>
    </source>
</evidence>
<evidence type="ECO:0000256" key="1">
    <source>
        <dbReference type="ARBA" id="ARBA00006594"/>
    </source>
</evidence>